<evidence type="ECO:0000313" key="2">
    <source>
        <dbReference type="Proteomes" id="UP000887013"/>
    </source>
</evidence>
<sequence>MCPLVFVSSIYNASVVYFGLTAALHHEEYIDGFQIMSVCSIFTANFVAYIGLTLSASLVHESSEDLLQKAYEVLNFRNDINSIQQRFLSSLEKDLFLTVWRIVPIKRSFIFTTMGTIFTYCIILDSLRPTAIIVPEWRKFVL</sequence>
<accession>A0A8X6TRC0</accession>
<dbReference type="AlphaFoldDB" id="A0A8X6TRC0"/>
<gene>
    <name evidence="1" type="primary">AVEN_213996_1</name>
    <name evidence="1" type="ORF">NPIL_122191</name>
</gene>
<dbReference type="Proteomes" id="UP000887013">
    <property type="component" value="Unassembled WGS sequence"/>
</dbReference>
<organism evidence="1 2">
    <name type="scientific">Nephila pilipes</name>
    <name type="common">Giant wood spider</name>
    <name type="synonym">Nephila maculata</name>
    <dbReference type="NCBI Taxonomy" id="299642"/>
    <lineage>
        <taxon>Eukaryota</taxon>
        <taxon>Metazoa</taxon>
        <taxon>Ecdysozoa</taxon>
        <taxon>Arthropoda</taxon>
        <taxon>Chelicerata</taxon>
        <taxon>Arachnida</taxon>
        <taxon>Araneae</taxon>
        <taxon>Araneomorphae</taxon>
        <taxon>Entelegynae</taxon>
        <taxon>Araneoidea</taxon>
        <taxon>Nephilidae</taxon>
        <taxon>Nephila</taxon>
    </lineage>
</organism>
<reference evidence="1" key="1">
    <citation type="submission" date="2020-08" db="EMBL/GenBank/DDBJ databases">
        <title>Multicomponent nature underlies the extraordinary mechanical properties of spider dragline silk.</title>
        <authorList>
            <person name="Kono N."/>
            <person name="Nakamura H."/>
            <person name="Mori M."/>
            <person name="Yoshida Y."/>
            <person name="Ohtoshi R."/>
            <person name="Malay A.D."/>
            <person name="Moran D.A.P."/>
            <person name="Tomita M."/>
            <person name="Numata K."/>
            <person name="Arakawa K."/>
        </authorList>
    </citation>
    <scope>NUCLEOTIDE SEQUENCE</scope>
</reference>
<dbReference type="OrthoDB" id="6431611at2759"/>
<comment type="caution">
    <text evidence="1">The sequence shown here is derived from an EMBL/GenBank/DDBJ whole genome shotgun (WGS) entry which is preliminary data.</text>
</comment>
<name>A0A8X6TRC0_NEPPI</name>
<proteinExistence type="predicted"/>
<keyword evidence="2" id="KW-1185">Reference proteome</keyword>
<evidence type="ECO:0000313" key="1">
    <source>
        <dbReference type="EMBL" id="GFT42721.1"/>
    </source>
</evidence>
<evidence type="ECO:0008006" key="3">
    <source>
        <dbReference type="Google" id="ProtNLM"/>
    </source>
</evidence>
<dbReference type="EMBL" id="BMAW01110340">
    <property type="protein sequence ID" value="GFT42721.1"/>
    <property type="molecule type" value="Genomic_DNA"/>
</dbReference>
<protein>
    <recommendedName>
        <fullName evidence="3">Gustatory receptor</fullName>
    </recommendedName>
</protein>